<name>A0A0L9VJV2_PHAAN</name>
<dbReference type="Gramene" id="KOM55330">
    <property type="protein sequence ID" value="KOM55330"/>
    <property type="gene ID" value="LR48_Vigan10g122200"/>
</dbReference>
<evidence type="ECO:0000313" key="2">
    <source>
        <dbReference type="EMBL" id="KOM55330.1"/>
    </source>
</evidence>
<accession>A0A0L9VJV2</accession>
<organism evidence="2 3">
    <name type="scientific">Phaseolus angularis</name>
    <name type="common">Azuki bean</name>
    <name type="synonym">Vigna angularis</name>
    <dbReference type="NCBI Taxonomy" id="3914"/>
    <lineage>
        <taxon>Eukaryota</taxon>
        <taxon>Viridiplantae</taxon>
        <taxon>Streptophyta</taxon>
        <taxon>Embryophyta</taxon>
        <taxon>Tracheophyta</taxon>
        <taxon>Spermatophyta</taxon>
        <taxon>Magnoliopsida</taxon>
        <taxon>eudicotyledons</taxon>
        <taxon>Gunneridae</taxon>
        <taxon>Pentapetalae</taxon>
        <taxon>rosids</taxon>
        <taxon>fabids</taxon>
        <taxon>Fabales</taxon>
        <taxon>Fabaceae</taxon>
        <taxon>Papilionoideae</taxon>
        <taxon>50 kb inversion clade</taxon>
        <taxon>NPAAA clade</taxon>
        <taxon>indigoferoid/millettioid clade</taxon>
        <taxon>Phaseoleae</taxon>
        <taxon>Vigna</taxon>
    </lineage>
</organism>
<evidence type="ECO:0008006" key="4">
    <source>
        <dbReference type="Google" id="ProtNLM"/>
    </source>
</evidence>
<sequence>MFLLGFLFGTKLVRVWLGANFLSQTRQGFHPPQSRTSNAEQQLYPTTSTTSIIATTEREQWKENE</sequence>
<dbReference type="EMBL" id="CM003380">
    <property type="protein sequence ID" value="KOM55330.1"/>
    <property type="molecule type" value="Genomic_DNA"/>
</dbReference>
<proteinExistence type="predicted"/>
<feature type="signal peptide" evidence="1">
    <location>
        <begin position="1"/>
        <end position="18"/>
    </location>
</feature>
<gene>
    <name evidence="2" type="ORF">LR48_Vigan10g122200</name>
</gene>
<evidence type="ECO:0000256" key="1">
    <source>
        <dbReference type="SAM" id="SignalP"/>
    </source>
</evidence>
<dbReference type="AlphaFoldDB" id="A0A0L9VJV2"/>
<reference evidence="3" key="1">
    <citation type="journal article" date="2015" name="Proc. Natl. Acad. Sci. U.S.A.">
        <title>Genome sequencing of adzuki bean (Vigna angularis) provides insight into high starch and low fat accumulation and domestication.</title>
        <authorList>
            <person name="Yang K."/>
            <person name="Tian Z."/>
            <person name="Chen C."/>
            <person name="Luo L."/>
            <person name="Zhao B."/>
            <person name="Wang Z."/>
            <person name="Yu L."/>
            <person name="Li Y."/>
            <person name="Sun Y."/>
            <person name="Li W."/>
            <person name="Chen Y."/>
            <person name="Li Y."/>
            <person name="Zhang Y."/>
            <person name="Ai D."/>
            <person name="Zhao J."/>
            <person name="Shang C."/>
            <person name="Ma Y."/>
            <person name="Wu B."/>
            <person name="Wang M."/>
            <person name="Gao L."/>
            <person name="Sun D."/>
            <person name="Zhang P."/>
            <person name="Guo F."/>
            <person name="Wang W."/>
            <person name="Li Y."/>
            <person name="Wang J."/>
            <person name="Varshney R.K."/>
            <person name="Wang J."/>
            <person name="Ling H.Q."/>
            <person name="Wan P."/>
        </authorList>
    </citation>
    <scope>NUCLEOTIDE SEQUENCE</scope>
    <source>
        <strain evidence="3">cv. Jingnong 6</strain>
    </source>
</reference>
<dbReference type="Proteomes" id="UP000053144">
    <property type="component" value="Chromosome 10"/>
</dbReference>
<protein>
    <recommendedName>
        <fullName evidence="4">Secreted protein</fullName>
    </recommendedName>
</protein>
<keyword evidence="1" id="KW-0732">Signal</keyword>
<feature type="chain" id="PRO_5005596755" description="Secreted protein" evidence="1">
    <location>
        <begin position="19"/>
        <end position="65"/>
    </location>
</feature>
<evidence type="ECO:0000313" key="3">
    <source>
        <dbReference type="Proteomes" id="UP000053144"/>
    </source>
</evidence>